<reference evidence="10 11" key="1">
    <citation type="submission" date="2015-01" db="EMBL/GenBank/DDBJ databases">
        <title>Evolution of Trichinella species and genotypes.</title>
        <authorList>
            <person name="Korhonen P.K."/>
            <person name="Edoardo P."/>
            <person name="Giuseppe L.R."/>
            <person name="Gasser R.B."/>
        </authorList>
    </citation>
    <scope>NUCLEOTIDE SEQUENCE [LARGE SCALE GENOMIC DNA]</scope>
    <source>
        <strain evidence="10">ISS417</strain>
    </source>
</reference>
<evidence type="ECO:0000313" key="10">
    <source>
        <dbReference type="EMBL" id="KRX47786.1"/>
    </source>
</evidence>
<dbReference type="Pfam" id="PF10502">
    <property type="entry name" value="Peptidase_S26"/>
    <property type="match status" value="1"/>
</dbReference>
<evidence type="ECO:0000259" key="9">
    <source>
        <dbReference type="Pfam" id="PF10502"/>
    </source>
</evidence>
<dbReference type="GO" id="GO:0004252">
    <property type="term" value="F:serine-type endopeptidase activity"/>
    <property type="evidence" value="ECO:0007669"/>
    <property type="project" value="InterPro"/>
</dbReference>
<proteinExistence type="inferred from homology"/>
<keyword evidence="10" id="KW-0645">Protease</keyword>
<dbReference type="PANTHER" id="PTHR12383:SF16">
    <property type="entry name" value="MITOCHONDRIAL INNER MEMBRANE PROTEASE SUBUNIT 1"/>
    <property type="match status" value="1"/>
</dbReference>
<comment type="subunit">
    <text evidence="2">Heterodimer of 2 subunits, IMMPL1 and IMMPL2.</text>
</comment>
<dbReference type="SUPFAM" id="SSF51306">
    <property type="entry name" value="LexA/Signal peptidase"/>
    <property type="match status" value="1"/>
</dbReference>
<comment type="subcellular location">
    <subcellularLocation>
        <location evidence="1">Mitochondrion inner membrane</location>
    </subcellularLocation>
</comment>
<dbReference type="Gene3D" id="2.10.109.10">
    <property type="entry name" value="Umud Fragment, subunit A"/>
    <property type="match status" value="1"/>
</dbReference>
<dbReference type="GO" id="GO:0042720">
    <property type="term" value="C:mitochondrial inner membrane peptidase complex"/>
    <property type="evidence" value="ECO:0007669"/>
    <property type="project" value="TreeGrafter"/>
</dbReference>
<protein>
    <submittedName>
        <fullName evidence="10">Mitochondrial inner membrane protease subunit 1</fullName>
    </submittedName>
</protein>
<keyword evidence="3" id="KW-0999">Mitochondrion inner membrane</keyword>
<evidence type="ECO:0000256" key="5">
    <source>
        <dbReference type="ARBA" id="ARBA00023128"/>
    </source>
</evidence>
<dbReference type="InterPro" id="IPR036286">
    <property type="entry name" value="LexA/Signal_pep-like_sf"/>
</dbReference>
<feature type="active site" evidence="8">
    <location>
        <position position="256"/>
    </location>
</feature>
<keyword evidence="5" id="KW-0496">Mitochondrion</keyword>
<evidence type="ECO:0000256" key="2">
    <source>
        <dbReference type="ARBA" id="ARBA00011805"/>
    </source>
</evidence>
<dbReference type="Proteomes" id="UP000055048">
    <property type="component" value="Unassembled WGS sequence"/>
</dbReference>
<sequence length="321" mass="36736">MDKIASKEVNELDSGETLEISSFWSKGTCLLIFLHRFGCRLCDSRPMLLNELLPALMQQHVRCVAIGQEKKEIEDFKVRNFWNGELFYTLDKSVYADLGIQSANNWNRFSTLFCKTSYTMEMNTLDGDFEADIYQLGGVFVVDEAGQCLYEFRQNGCTVSPDMQTIARVMFSCIMMEILKQSLKFFGTIVCSGCVFYVFNEQFYSVTICKGSSMEPTIRDGEMFIVKSLVSQTKTTSRGDVVVAISPEEPSTFICKRVVAVEGEPQPSHEFRRIRTGHVWLEGDNKSFSRDSRHYGDVPFALLKGKVIYRIWPWKKRGTIQ</sequence>
<evidence type="ECO:0000256" key="1">
    <source>
        <dbReference type="ARBA" id="ARBA00004273"/>
    </source>
</evidence>
<dbReference type="Gene3D" id="3.40.30.10">
    <property type="entry name" value="Glutaredoxin"/>
    <property type="match status" value="1"/>
</dbReference>
<dbReference type="Pfam" id="PF13911">
    <property type="entry name" value="AhpC-TSA_2"/>
    <property type="match status" value="1"/>
</dbReference>
<comment type="caution">
    <text evidence="10">The sequence shown here is derived from an EMBL/GenBank/DDBJ whole genome shotgun (WGS) entry which is preliminary data.</text>
</comment>
<evidence type="ECO:0000313" key="11">
    <source>
        <dbReference type="Proteomes" id="UP000055048"/>
    </source>
</evidence>
<dbReference type="InterPro" id="IPR000223">
    <property type="entry name" value="Pept_S26A_signal_pept_1"/>
</dbReference>
<name>A0A0V0U975_9BILA</name>
<accession>A0A0V0U975</accession>
<evidence type="ECO:0000256" key="6">
    <source>
        <dbReference type="ARBA" id="ARBA00023136"/>
    </source>
</evidence>
<dbReference type="InterPro" id="IPR032801">
    <property type="entry name" value="PXL2A/B/C"/>
</dbReference>
<dbReference type="OrthoDB" id="5919432at2759"/>
<dbReference type="AlphaFoldDB" id="A0A0V0U975"/>
<evidence type="ECO:0000256" key="4">
    <source>
        <dbReference type="ARBA" id="ARBA00022801"/>
    </source>
</evidence>
<evidence type="ECO:0000256" key="7">
    <source>
        <dbReference type="ARBA" id="ARBA00038445"/>
    </source>
</evidence>
<organism evidence="10 11">
    <name type="scientific">Trichinella murrelli</name>
    <dbReference type="NCBI Taxonomy" id="144512"/>
    <lineage>
        <taxon>Eukaryota</taxon>
        <taxon>Metazoa</taxon>
        <taxon>Ecdysozoa</taxon>
        <taxon>Nematoda</taxon>
        <taxon>Enoplea</taxon>
        <taxon>Dorylaimia</taxon>
        <taxon>Trichinellida</taxon>
        <taxon>Trichinellidae</taxon>
        <taxon>Trichinella</taxon>
    </lineage>
</organism>
<dbReference type="InterPro" id="IPR052064">
    <property type="entry name" value="Mito_IMP1_subunit"/>
</dbReference>
<dbReference type="EMBL" id="JYDJ01000038">
    <property type="protein sequence ID" value="KRX47786.1"/>
    <property type="molecule type" value="Genomic_DNA"/>
</dbReference>
<dbReference type="PRINTS" id="PR00727">
    <property type="entry name" value="LEADERPTASE"/>
</dbReference>
<dbReference type="STRING" id="144512.A0A0V0U975"/>
<evidence type="ECO:0000256" key="3">
    <source>
        <dbReference type="ARBA" id="ARBA00022792"/>
    </source>
</evidence>
<dbReference type="InterPro" id="IPR019533">
    <property type="entry name" value="Peptidase_S26"/>
</dbReference>
<comment type="similarity">
    <text evidence="7">Belongs to the peptidase S26 family. IMP1 subfamily.</text>
</comment>
<feature type="domain" description="Peptidase S26" evidence="9">
    <location>
        <begin position="187"/>
        <end position="264"/>
    </location>
</feature>
<dbReference type="PANTHER" id="PTHR12383">
    <property type="entry name" value="PROTEASE FAMILY S26 MITOCHONDRIAL INNER MEMBRANE PROTEASE-RELATED"/>
    <property type="match status" value="1"/>
</dbReference>
<dbReference type="GO" id="GO:0006627">
    <property type="term" value="P:protein processing involved in protein targeting to mitochondrion"/>
    <property type="evidence" value="ECO:0007669"/>
    <property type="project" value="TreeGrafter"/>
</dbReference>
<feature type="active site" evidence="8">
    <location>
        <position position="213"/>
    </location>
</feature>
<evidence type="ECO:0000256" key="8">
    <source>
        <dbReference type="PIRSR" id="PIRSR600223-1"/>
    </source>
</evidence>
<dbReference type="GO" id="GO:0006465">
    <property type="term" value="P:signal peptide processing"/>
    <property type="evidence" value="ECO:0007669"/>
    <property type="project" value="InterPro"/>
</dbReference>
<keyword evidence="4" id="KW-0378">Hydrolase</keyword>
<dbReference type="CDD" id="cd06530">
    <property type="entry name" value="S26_SPase_I"/>
    <property type="match status" value="1"/>
</dbReference>
<keyword evidence="11" id="KW-1185">Reference proteome</keyword>
<gene>
    <name evidence="10" type="primary">immp1l</name>
    <name evidence="10" type="ORF">T05_8743</name>
</gene>
<keyword evidence="6" id="KW-0472">Membrane</keyword>